<evidence type="ECO:0000259" key="5">
    <source>
        <dbReference type="Pfam" id="PF16859"/>
    </source>
</evidence>
<dbReference type="GO" id="GO:0003677">
    <property type="term" value="F:DNA binding"/>
    <property type="evidence" value="ECO:0007669"/>
    <property type="project" value="UniProtKB-KW"/>
</dbReference>
<dbReference type="AlphaFoldDB" id="A0A395JJM0"/>
<sequence length="174" mass="19484">MQATRELVGELGYRGLSLSSIASRAKVSRNVLYNWWNGDVSRIVEEAFLPNVREWPVPNTGSFESDIDQFLDLTIDAIHKPDVLKGFLTLAAEIVDDSAQLSQTSRYFRAPYARLIAKIVQQAEARDEICADLDPNHLAQIISGSVMQFAISKKPGRRNTKIVLSKIIQKLAQK</sequence>
<organism evidence="6 7">
    <name type="scientific">Arenicella xantha</name>
    <dbReference type="NCBI Taxonomy" id="644221"/>
    <lineage>
        <taxon>Bacteria</taxon>
        <taxon>Pseudomonadati</taxon>
        <taxon>Pseudomonadota</taxon>
        <taxon>Gammaproteobacteria</taxon>
        <taxon>Arenicellales</taxon>
        <taxon>Arenicellaceae</taxon>
        <taxon>Arenicella</taxon>
    </lineage>
</organism>
<dbReference type="InterPro" id="IPR009057">
    <property type="entry name" value="Homeodomain-like_sf"/>
</dbReference>
<name>A0A395JJM0_9GAMM</name>
<dbReference type="InterPro" id="IPR001647">
    <property type="entry name" value="HTH_TetR"/>
</dbReference>
<keyword evidence="3" id="KW-0804">Transcription</keyword>
<feature type="domain" description="Tetracyclin repressor-like C-terminal" evidence="5">
    <location>
        <begin position="57"/>
        <end position="148"/>
    </location>
</feature>
<dbReference type="InterPro" id="IPR011075">
    <property type="entry name" value="TetR_C"/>
</dbReference>
<dbReference type="Gene3D" id="1.10.10.60">
    <property type="entry name" value="Homeodomain-like"/>
    <property type="match status" value="1"/>
</dbReference>
<dbReference type="Proteomes" id="UP000253083">
    <property type="component" value="Unassembled WGS sequence"/>
</dbReference>
<reference evidence="6 7" key="1">
    <citation type="submission" date="2018-06" db="EMBL/GenBank/DDBJ databases">
        <title>Genomic Encyclopedia of Type Strains, Phase IV (KMG-IV): sequencing the most valuable type-strain genomes for metagenomic binning, comparative biology and taxonomic classification.</title>
        <authorList>
            <person name="Goeker M."/>
        </authorList>
    </citation>
    <scope>NUCLEOTIDE SEQUENCE [LARGE SCALE GENOMIC DNA]</scope>
    <source>
        <strain evidence="6 7">DSM 24032</strain>
    </source>
</reference>
<dbReference type="Pfam" id="PF16859">
    <property type="entry name" value="TetR_C_11"/>
    <property type="match status" value="1"/>
</dbReference>
<evidence type="ECO:0000259" key="4">
    <source>
        <dbReference type="Pfam" id="PF00440"/>
    </source>
</evidence>
<dbReference type="InterPro" id="IPR036271">
    <property type="entry name" value="Tet_transcr_reg_TetR-rel_C_sf"/>
</dbReference>
<gene>
    <name evidence="6" type="ORF">DFR28_102297</name>
</gene>
<feature type="domain" description="HTH tetR-type" evidence="4">
    <location>
        <begin position="2"/>
        <end position="34"/>
    </location>
</feature>
<evidence type="ECO:0000256" key="1">
    <source>
        <dbReference type="ARBA" id="ARBA00023015"/>
    </source>
</evidence>
<dbReference type="EMBL" id="QNRT01000002">
    <property type="protein sequence ID" value="RBP50881.1"/>
    <property type="molecule type" value="Genomic_DNA"/>
</dbReference>
<dbReference type="Pfam" id="PF00440">
    <property type="entry name" value="TetR_N"/>
    <property type="match status" value="1"/>
</dbReference>
<comment type="caution">
    <text evidence="6">The sequence shown here is derived from an EMBL/GenBank/DDBJ whole genome shotgun (WGS) entry which is preliminary data.</text>
</comment>
<dbReference type="InParanoid" id="A0A395JJM0"/>
<proteinExistence type="predicted"/>
<keyword evidence="2" id="KW-0238">DNA-binding</keyword>
<accession>A0A395JJM0</accession>
<evidence type="ECO:0000256" key="3">
    <source>
        <dbReference type="ARBA" id="ARBA00023163"/>
    </source>
</evidence>
<evidence type="ECO:0000313" key="6">
    <source>
        <dbReference type="EMBL" id="RBP50881.1"/>
    </source>
</evidence>
<protein>
    <submittedName>
        <fullName evidence="6">TetR family transcriptional regulator</fullName>
    </submittedName>
</protein>
<evidence type="ECO:0000313" key="7">
    <source>
        <dbReference type="Proteomes" id="UP000253083"/>
    </source>
</evidence>
<keyword evidence="1" id="KW-0805">Transcription regulation</keyword>
<keyword evidence="7" id="KW-1185">Reference proteome</keyword>
<dbReference type="SUPFAM" id="SSF48498">
    <property type="entry name" value="Tetracyclin repressor-like, C-terminal domain"/>
    <property type="match status" value="1"/>
</dbReference>
<evidence type="ECO:0000256" key="2">
    <source>
        <dbReference type="ARBA" id="ARBA00023125"/>
    </source>
</evidence>
<dbReference type="Gene3D" id="1.10.357.10">
    <property type="entry name" value="Tetracycline Repressor, domain 2"/>
    <property type="match status" value="1"/>
</dbReference>
<dbReference type="SUPFAM" id="SSF46689">
    <property type="entry name" value="Homeodomain-like"/>
    <property type="match status" value="1"/>
</dbReference>